<feature type="transmembrane region" description="Helical" evidence="2">
    <location>
        <begin position="21"/>
        <end position="40"/>
    </location>
</feature>
<evidence type="ECO:0008006" key="5">
    <source>
        <dbReference type="Google" id="ProtNLM"/>
    </source>
</evidence>
<proteinExistence type="predicted"/>
<dbReference type="RefSeq" id="WP_149401690.1">
    <property type="nucleotide sequence ID" value="NZ_BIXY01000029.1"/>
</dbReference>
<dbReference type="PANTHER" id="PTHR40274:SF3">
    <property type="entry name" value="VIRGINIAMYCIN B LYASE"/>
    <property type="match status" value="1"/>
</dbReference>
<sequence>MSYQYDHSGKYYPGEFKTRMFLELLTLYLLLVVVLAPASITQALGKDKPGEKSGHGDSVLSGKTMRARSDQLMTSQTTYHVMGEANHDDHQQTIIHVQAASQLVQSSKQLVATFNEIQLPSGIALPIAIKQGLDGSYWVTDLQSGTIDRVTNNGNVISYSIPTANTDIEGITLATDGTLWFAENNRIGHLATTSSASKTAKDSNAATITEYKLPAPNVIALGITQGPDDAIWFAEDTLNKIGRINNSGTVNEYLLPATLSDPTDITAGPDGALWFTETDGNRIGRLTTRGILTEFPLPTRDTKPFSITTGPDGALWFTERTTNRIGRLTSAGILTEFQVPTPTSVLSRISAVGDGTIAFTEEHANQIGRITMDGSMSEFTLPTPDALPFSITGGKQGSVWFTEMNTGQIGNLTFPILPSTQPDMELHQKHTPGAGRSLGRAFSVTMPCQQSGNGFCVHRIMPLAGVAVRAP</sequence>
<evidence type="ECO:0000256" key="2">
    <source>
        <dbReference type="SAM" id="Phobius"/>
    </source>
</evidence>
<keyword evidence="2" id="KW-0812">Transmembrane</keyword>
<keyword evidence="2" id="KW-1133">Transmembrane helix</keyword>
<name>A0A5A5TCG5_9CHLR</name>
<dbReference type="AlphaFoldDB" id="A0A5A5TCG5"/>
<dbReference type="PANTHER" id="PTHR40274">
    <property type="entry name" value="VIRGINIAMYCIN B LYASE"/>
    <property type="match status" value="1"/>
</dbReference>
<protein>
    <recommendedName>
        <fullName evidence="5">Virginiamycin B lyase</fullName>
    </recommendedName>
</protein>
<feature type="compositionally biased region" description="Basic and acidic residues" evidence="1">
    <location>
        <begin position="45"/>
        <end position="55"/>
    </location>
</feature>
<dbReference type="Pfam" id="PF24684">
    <property type="entry name" value="Vgb_lyase"/>
    <property type="match status" value="2"/>
</dbReference>
<dbReference type="Gene3D" id="2.130.10.10">
    <property type="entry name" value="YVTN repeat-like/Quinoprotein amine dehydrogenase"/>
    <property type="match status" value="2"/>
</dbReference>
<feature type="region of interest" description="Disordered" evidence="1">
    <location>
        <begin position="44"/>
        <end position="67"/>
    </location>
</feature>
<organism evidence="3 4">
    <name type="scientific">Dictyobacter arantiisoli</name>
    <dbReference type="NCBI Taxonomy" id="2014874"/>
    <lineage>
        <taxon>Bacteria</taxon>
        <taxon>Bacillati</taxon>
        <taxon>Chloroflexota</taxon>
        <taxon>Ktedonobacteria</taxon>
        <taxon>Ktedonobacterales</taxon>
        <taxon>Dictyobacteraceae</taxon>
        <taxon>Dictyobacter</taxon>
    </lineage>
</organism>
<reference evidence="3 4" key="1">
    <citation type="submission" date="2019-01" db="EMBL/GenBank/DDBJ databases">
        <title>Draft genome sequence of Dictyobacter sp. Uno17.</title>
        <authorList>
            <person name="Wang C.M."/>
            <person name="Zheng Y."/>
            <person name="Sakai Y."/>
            <person name="Abe K."/>
            <person name="Yokota A."/>
            <person name="Yabe S."/>
        </authorList>
    </citation>
    <scope>NUCLEOTIDE SEQUENCE [LARGE SCALE GENOMIC DNA]</scope>
    <source>
        <strain evidence="3 4">Uno17</strain>
    </source>
</reference>
<evidence type="ECO:0000313" key="3">
    <source>
        <dbReference type="EMBL" id="GCF08709.1"/>
    </source>
</evidence>
<dbReference type="InterPro" id="IPR051344">
    <property type="entry name" value="Vgb"/>
</dbReference>
<accession>A0A5A5TCG5</accession>
<keyword evidence="2" id="KW-0472">Membrane</keyword>
<evidence type="ECO:0000313" key="4">
    <source>
        <dbReference type="Proteomes" id="UP000322530"/>
    </source>
</evidence>
<gene>
    <name evidence="3" type="ORF">KDI_22730</name>
</gene>
<dbReference type="EMBL" id="BIXY01000029">
    <property type="protein sequence ID" value="GCF08709.1"/>
    <property type="molecule type" value="Genomic_DNA"/>
</dbReference>
<dbReference type="SUPFAM" id="SSF63829">
    <property type="entry name" value="Calcium-dependent phosphotriesterase"/>
    <property type="match status" value="1"/>
</dbReference>
<dbReference type="OrthoDB" id="2633250at2"/>
<comment type="caution">
    <text evidence="3">The sequence shown here is derived from an EMBL/GenBank/DDBJ whole genome shotgun (WGS) entry which is preliminary data.</text>
</comment>
<keyword evidence="4" id="KW-1185">Reference proteome</keyword>
<dbReference type="Proteomes" id="UP000322530">
    <property type="component" value="Unassembled WGS sequence"/>
</dbReference>
<evidence type="ECO:0000256" key="1">
    <source>
        <dbReference type="SAM" id="MobiDB-lite"/>
    </source>
</evidence>
<dbReference type="InterPro" id="IPR015943">
    <property type="entry name" value="WD40/YVTN_repeat-like_dom_sf"/>
</dbReference>